<dbReference type="InterPro" id="IPR056004">
    <property type="entry name" value="DUF7582"/>
</dbReference>
<reference evidence="2 3" key="1">
    <citation type="submission" date="2018-04" db="EMBL/GenBank/DDBJ databases">
        <authorList>
            <person name="Huttner S."/>
            <person name="Dainat J."/>
        </authorList>
    </citation>
    <scope>NUCLEOTIDE SEQUENCE [LARGE SCALE GENOMIC DNA]</scope>
</reference>
<gene>
    <name evidence="2" type="ORF">TT172_LOCUS8112</name>
</gene>
<sequence length="259" mass="29515">MGQLCCCCSDCQPEARRPRDGRSDVQIGAPQDVTIQIPRNRNDPQGVPIQQVTRDIDQGVLRAALDHVSQFIERRNRHLSVIAVGGAVNTLYLRSRATTHDVDVFGSDFGNESRILLDAAMHDAQQHIPELGTDWLNTETQLWMPGRMHDELTQMAREQNVQVYHGRGLTILAAPWAYAFTAKLSRILLGGAHARSYDLADAVTYIHEYIRAHGNQPVPIATVFDWARRWHHEITDDLLRNRVDPEYVRRYGRHAFTYD</sequence>
<dbReference type="Proteomes" id="UP000289323">
    <property type="component" value="Unassembled WGS sequence"/>
</dbReference>
<dbReference type="AlphaFoldDB" id="A0A3S4F2W3"/>
<dbReference type="Pfam" id="PF24483">
    <property type="entry name" value="DUF7582"/>
    <property type="match status" value="1"/>
</dbReference>
<feature type="domain" description="DUF7582" evidence="1">
    <location>
        <begin position="61"/>
        <end position="253"/>
    </location>
</feature>
<proteinExistence type="predicted"/>
<evidence type="ECO:0000313" key="3">
    <source>
        <dbReference type="Proteomes" id="UP000289323"/>
    </source>
</evidence>
<dbReference type="EMBL" id="OUUZ01000015">
    <property type="protein sequence ID" value="SPQ25693.1"/>
    <property type="molecule type" value="Genomic_DNA"/>
</dbReference>
<evidence type="ECO:0000259" key="1">
    <source>
        <dbReference type="Pfam" id="PF24483"/>
    </source>
</evidence>
<evidence type="ECO:0000313" key="2">
    <source>
        <dbReference type="EMBL" id="SPQ25693.1"/>
    </source>
</evidence>
<accession>A0A3S4F2W3</accession>
<name>A0A3S4F2W3_9PEZI</name>
<protein>
    <submittedName>
        <fullName evidence="2">7eb93dfc-045e-4afd-8fd5-c32da8e62dac</fullName>
    </submittedName>
</protein>
<organism evidence="2 3">
    <name type="scientific">Thermothielavioides terrestris</name>
    <dbReference type="NCBI Taxonomy" id="2587410"/>
    <lineage>
        <taxon>Eukaryota</taxon>
        <taxon>Fungi</taxon>
        <taxon>Dikarya</taxon>
        <taxon>Ascomycota</taxon>
        <taxon>Pezizomycotina</taxon>
        <taxon>Sordariomycetes</taxon>
        <taxon>Sordariomycetidae</taxon>
        <taxon>Sordariales</taxon>
        <taxon>Chaetomiaceae</taxon>
        <taxon>Thermothielavioides</taxon>
    </lineage>
</organism>